<dbReference type="InterPro" id="IPR011697">
    <property type="entry name" value="Peptidase_C26"/>
</dbReference>
<dbReference type="InterPro" id="IPR044668">
    <property type="entry name" value="PuuD-like"/>
</dbReference>
<dbReference type="GO" id="GO:0006598">
    <property type="term" value="P:polyamine catabolic process"/>
    <property type="evidence" value="ECO:0007669"/>
    <property type="project" value="TreeGrafter"/>
</dbReference>
<dbReference type="GO" id="GO:0005829">
    <property type="term" value="C:cytosol"/>
    <property type="evidence" value="ECO:0007669"/>
    <property type="project" value="TreeGrafter"/>
</dbReference>
<dbReference type="GO" id="GO:0033969">
    <property type="term" value="F:gamma-glutamyl-gamma-aminobutyrate hydrolase activity"/>
    <property type="evidence" value="ECO:0007669"/>
    <property type="project" value="TreeGrafter"/>
</dbReference>
<reference evidence="1 2" key="1">
    <citation type="submission" date="2019-03" db="EMBL/GenBank/DDBJ databases">
        <title>Draft genome sequences of novel Actinobacteria.</title>
        <authorList>
            <person name="Sahin N."/>
            <person name="Ay H."/>
            <person name="Saygin H."/>
        </authorList>
    </citation>
    <scope>NUCLEOTIDE SEQUENCE [LARGE SCALE GENOMIC DNA]</scope>
    <source>
        <strain evidence="1 2">KC310</strain>
    </source>
</reference>
<protein>
    <submittedName>
        <fullName evidence="1">Gamma-glutamyl-gamma-aminobutyrate hydrolase family protein</fullName>
    </submittedName>
</protein>
<sequence>MLDHTASDPALGGLVQRPVIGITCYVEPANFTVWDDMTVALLPYMYVERIVRAGGQPVVLPPAGDAAQVVSRLDGLVLAGGGDIDPGRYGEEPQERTGYIRKFRDQAEFAVLAEALDAELPFLGICRGLQVLNVALGGGLHQHLPDVVGHTEHSPAPGRFGHLPVTPVPGTRLAKALGTDPLTVPHYHHQAVDRLAPGLTVTASADDGTIEGVELDSGPFTVAVQWHPEAAEDHALFEALVAAC</sequence>
<dbReference type="Proteomes" id="UP000295258">
    <property type="component" value="Unassembled WGS sequence"/>
</dbReference>
<accession>A0A4R4VVW1</accession>
<dbReference type="SUPFAM" id="SSF52317">
    <property type="entry name" value="Class I glutamine amidotransferase-like"/>
    <property type="match status" value="1"/>
</dbReference>
<dbReference type="InterPro" id="IPR029062">
    <property type="entry name" value="Class_I_gatase-like"/>
</dbReference>
<dbReference type="PROSITE" id="PS51273">
    <property type="entry name" value="GATASE_TYPE_1"/>
    <property type="match status" value="1"/>
</dbReference>
<gene>
    <name evidence="1" type="ORF">E1292_09540</name>
</gene>
<evidence type="ECO:0000313" key="2">
    <source>
        <dbReference type="Proteomes" id="UP000295258"/>
    </source>
</evidence>
<dbReference type="Gene3D" id="3.40.50.880">
    <property type="match status" value="1"/>
</dbReference>
<dbReference type="EMBL" id="SMKO01000016">
    <property type="protein sequence ID" value="TDD09521.1"/>
    <property type="molecule type" value="Genomic_DNA"/>
</dbReference>
<keyword evidence="1" id="KW-0378">Hydrolase</keyword>
<dbReference type="AlphaFoldDB" id="A0A4R4VVW1"/>
<evidence type="ECO:0000313" key="1">
    <source>
        <dbReference type="EMBL" id="TDD09521.1"/>
    </source>
</evidence>
<dbReference type="Pfam" id="PF07722">
    <property type="entry name" value="Peptidase_C26"/>
    <property type="match status" value="1"/>
</dbReference>
<keyword evidence="2" id="KW-1185">Reference proteome</keyword>
<dbReference type="CDD" id="cd01745">
    <property type="entry name" value="GATase1_2"/>
    <property type="match status" value="1"/>
</dbReference>
<proteinExistence type="predicted"/>
<organism evidence="1 2">
    <name type="scientific">Nonomuraea deserti</name>
    <dbReference type="NCBI Taxonomy" id="1848322"/>
    <lineage>
        <taxon>Bacteria</taxon>
        <taxon>Bacillati</taxon>
        <taxon>Actinomycetota</taxon>
        <taxon>Actinomycetes</taxon>
        <taxon>Streptosporangiales</taxon>
        <taxon>Streptosporangiaceae</taxon>
        <taxon>Nonomuraea</taxon>
    </lineage>
</organism>
<dbReference type="PANTHER" id="PTHR43235:SF1">
    <property type="entry name" value="GLUTAMINE AMIDOTRANSFERASE PB2B2.05-RELATED"/>
    <property type="match status" value="1"/>
</dbReference>
<dbReference type="RefSeq" id="WP_132594145.1">
    <property type="nucleotide sequence ID" value="NZ_SMKO01000016.1"/>
</dbReference>
<comment type="caution">
    <text evidence="1">The sequence shown here is derived from an EMBL/GenBank/DDBJ whole genome shotgun (WGS) entry which is preliminary data.</text>
</comment>
<name>A0A4R4VVW1_9ACTN</name>
<dbReference type="PANTHER" id="PTHR43235">
    <property type="entry name" value="GLUTAMINE AMIDOTRANSFERASE PB2B2.05-RELATED"/>
    <property type="match status" value="1"/>
</dbReference>